<feature type="domain" description="Trichome birefringence-like C-terminal" evidence="2">
    <location>
        <begin position="110"/>
        <end position="167"/>
    </location>
</feature>
<organism evidence="3 4">
    <name type="scientific">Ilex paraguariensis</name>
    <name type="common">yerba mate</name>
    <dbReference type="NCBI Taxonomy" id="185542"/>
    <lineage>
        <taxon>Eukaryota</taxon>
        <taxon>Viridiplantae</taxon>
        <taxon>Streptophyta</taxon>
        <taxon>Embryophyta</taxon>
        <taxon>Tracheophyta</taxon>
        <taxon>Spermatophyta</taxon>
        <taxon>Magnoliopsida</taxon>
        <taxon>eudicotyledons</taxon>
        <taxon>Gunneridae</taxon>
        <taxon>Pentapetalae</taxon>
        <taxon>asterids</taxon>
        <taxon>campanulids</taxon>
        <taxon>Aquifoliales</taxon>
        <taxon>Aquifoliaceae</taxon>
        <taxon>Ilex</taxon>
    </lineage>
</organism>
<name>A0ABC8T6G2_9AQUA</name>
<evidence type="ECO:0000256" key="1">
    <source>
        <dbReference type="ARBA" id="ARBA00007727"/>
    </source>
</evidence>
<keyword evidence="4" id="KW-1185">Reference proteome</keyword>
<sequence>MKSGRPDTGFLYWRWNPRHCDLPQLNPERFLDKMRNRTWALIGDSISRNHVQSLLCVLSKAETAIFEDNEGVSTHEAELQIDKLDTKWTEQYQGLDYIVFSINHWFLKFGFVFAYRKVLRDVFNFIVTSNHKGMIFYRTSTPHHFENGGWLDGGNCPYQRFHPFAEDKNAKIVNDCLHWCLLGPIDSWNDLLMEMVVNGKDD</sequence>
<dbReference type="PANTHER" id="PTHR32285">
    <property type="entry name" value="PROTEIN TRICHOME BIREFRINGENCE-LIKE 9-RELATED"/>
    <property type="match status" value="1"/>
</dbReference>
<feature type="domain" description="Trichome birefringence-like C-terminal" evidence="2">
    <location>
        <begin position="168"/>
        <end position="195"/>
    </location>
</feature>
<dbReference type="AlphaFoldDB" id="A0ABC8T6G2"/>
<dbReference type="Proteomes" id="UP001642360">
    <property type="component" value="Unassembled WGS sequence"/>
</dbReference>
<proteinExistence type="inferred from homology"/>
<dbReference type="PANTHER" id="PTHR32285:SF324">
    <property type="entry name" value="PROTEIN TRICHOME BIREFRINGENCE-LIKE 25"/>
    <property type="match status" value="1"/>
</dbReference>
<dbReference type="InterPro" id="IPR029962">
    <property type="entry name" value="TBL"/>
</dbReference>
<protein>
    <recommendedName>
        <fullName evidence="2">Trichome birefringence-like C-terminal domain-containing protein</fullName>
    </recommendedName>
</protein>
<dbReference type="InterPro" id="IPR026057">
    <property type="entry name" value="TBL_C"/>
</dbReference>
<reference evidence="3 4" key="1">
    <citation type="submission" date="2024-02" db="EMBL/GenBank/DDBJ databases">
        <authorList>
            <person name="Vignale AGUSTIN F."/>
            <person name="Sosa J E."/>
            <person name="Modenutti C."/>
        </authorList>
    </citation>
    <scope>NUCLEOTIDE SEQUENCE [LARGE SCALE GENOMIC DNA]</scope>
</reference>
<feature type="domain" description="Trichome birefringence-like C-terminal" evidence="2">
    <location>
        <begin position="22"/>
        <end position="61"/>
    </location>
</feature>
<gene>
    <name evidence="3" type="ORF">ILEXP_LOCUS32012</name>
</gene>
<evidence type="ECO:0000313" key="3">
    <source>
        <dbReference type="EMBL" id="CAK9163044.1"/>
    </source>
</evidence>
<dbReference type="EMBL" id="CAUOFW020003948">
    <property type="protein sequence ID" value="CAK9163044.1"/>
    <property type="molecule type" value="Genomic_DNA"/>
</dbReference>
<dbReference type="Pfam" id="PF13839">
    <property type="entry name" value="PC-Esterase"/>
    <property type="match status" value="3"/>
</dbReference>
<evidence type="ECO:0000313" key="4">
    <source>
        <dbReference type="Proteomes" id="UP001642360"/>
    </source>
</evidence>
<comment type="similarity">
    <text evidence="1">Belongs to the PC-esterase family. TBL subfamily.</text>
</comment>
<accession>A0ABC8T6G2</accession>
<evidence type="ECO:0000259" key="2">
    <source>
        <dbReference type="Pfam" id="PF13839"/>
    </source>
</evidence>
<comment type="caution">
    <text evidence="3">The sequence shown here is derived from an EMBL/GenBank/DDBJ whole genome shotgun (WGS) entry which is preliminary data.</text>
</comment>